<organism evidence="1 2">
    <name type="scientific">Candidatus Blautia pullistercoris</name>
    <dbReference type="NCBI Taxonomy" id="2838499"/>
    <lineage>
        <taxon>Bacteria</taxon>
        <taxon>Bacillati</taxon>
        <taxon>Bacillota</taxon>
        <taxon>Clostridia</taxon>
        <taxon>Lachnospirales</taxon>
        <taxon>Lachnospiraceae</taxon>
        <taxon>Blautia</taxon>
    </lineage>
</organism>
<evidence type="ECO:0000313" key="1">
    <source>
        <dbReference type="EMBL" id="HIX39024.1"/>
    </source>
</evidence>
<proteinExistence type="predicted"/>
<dbReference type="Proteomes" id="UP000824230">
    <property type="component" value="Unassembled WGS sequence"/>
</dbReference>
<dbReference type="AlphaFoldDB" id="A0A9D1VPV7"/>
<name>A0A9D1VPV7_9FIRM</name>
<comment type="caution">
    <text evidence="1">The sequence shown here is derived from an EMBL/GenBank/DDBJ whole genome shotgun (WGS) entry which is preliminary data.</text>
</comment>
<gene>
    <name evidence="1" type="ORF">H9738_14350</name>
</gene>
<reference evidence="1" key="1">
    <citation type="journal article" date="2021" name="PeerJ">
        <title>Extensive microbial diversity within the chicken gut microbiome revealed by metagenomics and culture.</title>
        <authorList>
            <person name="Gilroy R."/>
            <person name="Ravi A."/>
            <person name="Getino M."/>
            <person name="Pursley I."/>
            <person name="Horton D.L."/>
            <person name="Alikhan N.F."/>
            <person name="Baker D."/>
            <person name="Gharbi K."/>
            <person name="Hall N."/>
            <person name="Watson M."/>
            <person name="Adriaenssens E.M."/>
            <person name="Foster-Nyarko E."/>
            <person name="Jarju S."/>
            <person name="Secka A."/>
            <person name="Antonio M."/>
            <person name="Oren A."/>
            <person name="Chaudhuri R.R."/>
            <person name="La Ragione R."/>
            <person name="Hildebrand F."/>
            <person name="Pallen M.J."/>
        </authorList>
    </citation>
    <scope>NUCLEOTIDE SEQUENCE</scope>
    <source>
        <strain evidence="1">ChiHjej12B11-1927</strain>
    </source>
</reference>
<sequence length="202" mass="23713">MKNLSEILDLIENFPEEEEIRRIYGYLFCRFLEEKTGLRKIDEKLKKQEISFIKADWEEMDEYQKRDLLDMDYFYLRNVIHTERLSNEDRKNLMKIGGDLTRENGEKAGEIIERTYKKVLAFSADKQAKIELFPSIAGEGVVEGNSLVLVLAAMPQYDVHGNLADKEKERKRIRILVALKNQLEPIFSKILDMPVRILIKES</sequence>
<accession>A0A9D1VPV7</accession>
<dbReference type="EMBL" id="DXFG01000331">
    <property type="protein sequence ID" value="HIX39024.1"/>
    <property type="molecule type" value="Genomic_DNA"/>
</dbReference>
<protein>
    <submittedName>
        <fullName evidence="1">Uncharacterized protein</fullName>
    </submittedName>
</protein>
<evidence type="ECO:0000313" key="2">
    <source>
        <dbReference type="Proteomes" id="UP000824230"/>
    </source>
</evidence>
<reference evidence="1" key="2">
    <citation type="submission" date="2021-04" db="EMBL/GenBank/DDBJ databases">
        <authorList>
            <person name="Gilroy R."/>
        </authorList>
    </citation>
    <scope>NUCLEOTIDE SEQUENCE</scope>
    <source>
        <strain evidence="1">ChiHjej12B11-1927</strain>
    </source>
</reference>